<evidence type="ECO:0000259" key="1">
    <source>
        <dbReference type="Pfam" id="PF07727"/>
    </source>
</evidence>
<protein>
    <recommendedName>
        <fullName evidence="1">Reverse transcriptase Ty1/copia-type domain-containing protein</fullName>
    </recommendedName>
</protein>
<dbReference type="OrthoDB" id="3344688at2759"/>
<dbReference type="InterPro" id="IPR013103">
    <property type="entry name" value="RVT_2"/>
</dbReference>
<evidence type="ECO:0000313" key="2">
    <source>
        <dbReference type="EMBL" id="MBW0556134.1"/>
    </source>
</evidence>
<keyword evidence="3" id="KW-1185">Reference proteome</keyword>
<proteinExistence type="predicted"/>
<comment type="caution">
    <text evidence="2">The sequence shown here is derived from an EMBL/GenBank/DDBJ whole genome shotgun (WGS) entry which is preliminary data.</text>
</comment>
<feature type="domain" description="Reverse transcriptase Ty1/copia-type" evidence="1">
    <location>
        <begin position="2"/>
        <end position="82"/>
    </location>
</feature>
<evidence type="ECO:0000313" key="3">
    <source>
        <dbReference type="Proteomes" id="UP000765509"/>
    </source>
</evidence>
<dbReference type="AlphaFoldDB" id="A0A9Q3J662"/>
<gene>
    <name evidence="2" type="ORF">O181_095849</name>
</gene>
<reference evidence="2" key="1">
    <citation type="submission" date="2021-03" db="EMBL/GenBank/DDBJ databases">
        <title>Draft genome sequence of rust myrtle Austropuccinia psidii MF-1, a brazilian biotype.</title>
        <authorList>
            <person name="Quecine M.C."/>
            <person name="Pachon D.M.R."/>
            <person name="Bonatelli M.L."/>
            <person name="Correr F.H."/>
            <person name="Franceschini L.M."/>
            <person name="Leite T.F."/>
            <person name="Margarido G.R.A."/>
            <person name="Almeida C.A."/>
            <person name="Ferrarezi J.A."/>
            <person name="Labate C.A."/>
        </authorList>
    </citation>
    <scope>NUCLEOTIDE SEQUENCE</scope>
    <source>
        <strain evidence="2">MF-1</strain>
    </source>
</reference>
<sequence length="319" mass="35909">MVFVHVDDMVIGGDSALVLKFKQDIQKYFKMEDLGEIVYVLGIKVTRNQEDRTIYLSQELYVHKILDEFGMLDCKPVSTPMNPGYRLSPSNQNNSNSSFEYRKAVGLLNYLVTCTRPDLAYSTSSLSQFLDCPSDDHVAAFKRILRYLQGTKGFSLVLGGNNPSSIISGFADSDWGSNYDGKSFSGFGGLITWKTKKQSTAALSTTEAELNGLVKLAQDVLWLKKLLINLKIDPPVHLRCDNQGAVALCHNPLYHHKTQHLNIKLNWLRDLTINKEIRLSYIPTSDMWADIFTKGLCKPKNQTFCQKLGLIALPSKRAY</sequence>
<dbReference type="Proteomes" id="UP000765509">
    <property type="component" value="Unassembled WGS sequence"/>
</dbReference>
<dbReference type="InterPro" id="IPR043502">
    <property type="entry name" value="DNA/RNA_pol_sf"/>
</dbReference>
<dbReference type="Pfam" id="PF07727">
    <property type="entry name" value="RVT_2"/>
    <property type="match status" value="1"/>
</dbReference>
<name>A0A9Q3J662_9BASI</name>
<dbReference type="SUPFAM" id="SSF56672">
    <property type="entry name" value="DNA/RNA polymerases"/>
    <property type="match status" value="1"/>
</dbReference>
<dbReference type="CDD" id="cd09272">
    <property type="entry name" value="RNase_HI_RT_Ty1"/>
    <property type="match status" value="1"/>
</dbReference>
<dbReference type="PANTHER" id="PTHR11439:SF440">
    <property type="entry name" value="INTEGRASE CATALYTIC DOMAIN-CONTAINING PROTEIN"/>
    <property type="match status" value="1"/>
</dbReference>
<accession>A0A9Q3J662</accession>
<organism evidence="2 3">
    <name type="scientific">Austropuccinia psidii MF-1</name>
    <dbReference type="NCBI Taxonomy" id="1389203"/>
    <lineage>
        <taxon>Eukaryota</taxon>
        <taxon>Fungi</taxon>
        <taxon>Dikarya</taxon>
        <taxon>Basidiomycota</taxon>
        <taxon>Pucciniomycotina</taxon>
        <taxon>Pucciniomycetes</taxon>
        <taxon>Pucciniales</taxon>
        <taxon>Sphaerophragmiaceae</taxon>
        <taxon>Austropuccinia</taxon>
    </lineage>
</organism>
<dbReference type="EMBL" id="AVOT02063435">
    <property type="protein sequence ID" value="MBW0556134.1"/>
    <property type="molecule type" value="Genomic_DNA"/>
</dbReference>
<dbReference type="PANTHER" id="PTHR11439">
    <property type="entry name" value="GAG-POL-RELATED RETROTRANSPOSON"/>
    <property type="match status" value="1"/>
</dbReference>